<dbReference type="OrthoDB" id="4953202at2759"/>
<feature type="compositionally biased region" description="Basic and acidic residues" evidence="1">
    <location>
        <begin position="1"/>
        <end position="20"/>
    </location>
</feature>
<evidence type="ECO:0000313" key="2">
    <source>
        <dbReference type="EMBL" id="POS81820.1"/>
    </source>
</evidence>
<dbReference type="EMBL" id="PEDP01007292">
    <property type="protein sequence ID" value="POS81820.1"/>
    <property type="molecule type" value="Genomic_DNA"/>
</dbReference>
<feature type="region of interest" description="Disordered" evidence="1">
    <location>
        <begin position="1"/>
        <end position="96"/>
    </location>
</feature>
<evidence type="ECO:0000313" key="3">
    <source>
        <dbReference type="Proteomes" id="UP000237438"/>
    </source>
</evidence>
<evidence type="ECO:0000256" key="1">
    <source>
        <dbReference type="SAM" id="MobiDB-lite"/>
    </source>
</evidence>
<comment type="caution">
    <text evidence="2">The sequence shown here is derived from an EMBL/GenBank/DDBJ whole genome shotgun (WGS) entry which is preliminary data.</text>
</comment>
<proteinExistence type="predicted"/>
<accession>A0A2S4PIG9</accession>
<protein>
    <submittedName>
        <fullName evidence="2">Uncharacterized protein</fullName>
    </submittedName>
</protein>
<keyword evidence="3" id="KW-1185">Reference proteome</keyword>
<sequence>MDSEDSKVPQHPPSKKEQRKLSKNTKQTQRQLDNLKARKERLNKQFEELESAREELEKVSAEGSKDNETSDVEGEINTPSNAPDDDEKWSDTDERTTGKLEQIAITQTPAAKVMTTATRSQQIAELSNDSYKLNFDNVIKELNSWDFKLIQVDSKKLANSLARFIEVGSIIHKLTPDELTIVANLKGKYDNKEETLVEKIGDSIIPNTVSGLMANGTKFLDAVIYLSMEKSKRPTPTPTDMEPNDDVLDLPTYNDLVKLTTYMFVIFFYVLIRAHSPSDSGDYKGQPMPKFITTILGVHNPIGDIVDYVASFDLQKIVPAWVQNIPAKNISQKAYINKILERFGMSDCHP</sequence>
<reference evidence="2 3" key="1">
    <citation type="submission" date="2017-10" db="EMBL/GenBank/DDBJ databases">
        <title>Development of genomic resources for the powdery mildew, Erysiphe pulchra.</title>
        <authorList>
            <person name="Wadl P.A."/>
            <person name="Mack B.M."/>
            <person name="Moore G."/>
            <person name="Beltz S.B."/>
        </authorList>
    </citation>
    <scope>NUCLEOTIDE SEQUENCE [LARGE SCALE GENOMIC DNA]</scope>
    <source>
        <strain evidence="2">Cflorida</strain>
    </source>
</reference>
<feature type="non-terminal residue" evidence="2">
    <location>
        <position position="350"/>
    </location>
</feature>
<feature type="compositionally biased region" description="Basic and acidic residues" evidence="1">
    <location>
        <begin position="33"/>
        <end position="68"/>
    </location>
</feature>
<dbReference type="Proteomes" id="UP000237438">
    <property type="component" value="Unassembled WGS sequence"/>
</dbReference>
<organism evidence="2 3">
    <name type="scientific">Erysiphe pulchra</name>
    <dbReference type="NCBI Taxonomy" id="225359"/>
    <lineage>
        <taxon>Eukaryota</taxon>
        <taxon>Fungi</taxon>
        <taxon>Dikarya</taxon>
        <taxon>Ascomycota</taxon>
        <taxon>Pezizomycotina</taxon>
        <taxon>Leotiomycetes</taxon>
        <taxon>Erysiphales</taxon>
        <taxon>Erysiphaceae</taxon>
        <taxon>Erysiphe</taxon>
    </lineage>
</organism>
<name>A0A2S4PIG9_9PEZI</name>
<gene>
    <name evidence="2" type="ORF">EPUL_006668</name>
</gene>
<dbReference type="STRING" id="225359.A0A2S4PIG9"/>
<dbReference type="AlphaFoldDB" id="A0A2S4PIG9"/>